<protein>
    <submittedName>
        <fullName evidence="1">Uncharacterized protein</fullName>
    </submittedName>
</protein>
<name>A0A0F9P7S5_9ZZZZ</name>
<dbReference type="EMBL" id="LAZR01005795">
    <property type="protein sequence ID" value="KKM97065.1"/>
    <property type="molecule type" value="Genomic_DNA"/>
</dbReference>
<proteinExistence type="predicted"/>
<accession>A0A0F9P7S5</accession>
<gene>
    <name evidence="1" type="ORF">LCGC14_1171760</name>
</gene>
<comment type="caution">
    <text evidence="1">The sequence shown here is derived from an EMBL/GenBank/DDBJ whole genome shotgun (WGS) entry which is preliminary data.</text>
</comment>
<dbReference type="AlphaFoldDB" id="A0A0F9P7S5"/>
<organism evidence="1">
    <name type="scientific">marine sediment metagenome</name>
    <dbReference type="NCBI Taxonomy" id="412755"/>
    <lineage>
        <taxon>unclassified sequences</taxon>
        <taxon>metagenomes</taxon>
        <taxon>ecological metagenomes</taxon>
    </lineage>
</organism>
<reference evidence="1" key="1">
    <citation type="journal article" date="2015" name="Nature">
        <title>Complex archaea that bridge the gap between prokaryotes and eukaryotes.</title>
        <authorList>
            <person name="Spang A."/>
            <person name="Saw J.H."/>
            <person name="Jorgensen S.L."/>
            <person name="Zaremba-Niedzwiedzka K."/>
            <person name="Martijn J."/>
            <person name="Lind A.E."/>
            <person name="van Eijk R."/>
            <person name="Schleper C."/>
            <person name="Guy L."/>
            <person name="Ettema T.J."/>
        </authorList>
    </citation>
    <scope>NUCLEOTIDE SEQUENCE</scope>
</reference>
<sequence length="297" mass="34288">MITGFTIILEDEILFCSDEIKHNVFEIVLFVEKLLRTINPKNSWLLNKICLKDHKSGRERIIINHIITKKKQHLFFCVVGNFNVGSSEAVKMVNEFGKQVNKYYKNLATLKQNSNDSVFKDILKLIIAYLKDKYSEPLEEEIIFNYNGNDTRNSILYVGISSQGLPIISQLCDTSLLGYLAKETTNENIEVFSSDLSAKLETISMNTQIRTKTKIKEIQINDTENSSNKIIILFGNINKYSLDFIASGNFYKIKEIFKQFKSKVSLDSIFNTEFSGDLKPFKHLNQYLNEIIREFDN</sequence>
<evidence type="ECO:0000313" key="1">
    <source>
        <dbReference type="EMBL" id="KKM97065.1"/>
    </source>
</evidence>